<accession>A0A1B6LRP7</accession>
<dbReference type="GO" id="GO:0006695">
    <property type="term" value="P:cholesterol biosynthetic process"/>
    <property type="evidence" value="ECO:0007669"/>
    <property type="project" value="UniProtKB-KW"/>
</dbReference>
<dbReference type="PROSITE" id="PS51462">
    <property type="entry name" value="NUDIX"/>
    <property type="match status" value="1"/>
</dbReference>
<dbReference type="NCBIfam" id="TIGR02150">
    <property type="entry name" value="IPP_isom_1"/>
    <property type="match status" value="1"/>
</dbReference>
<evidence type="ECO:0000256" key="10">
    <source>
        <dbReference type="ARBA" id="ARBA00022842"/>
    </source>
</evidence>
<keyword evidence="11" id="KW-0752">Steroid biosynthesis</keyword>
<dbReference type="GO" id="GO:0046872">
    <property type="term" value="F:metal ion binding"/>
    <property type="evidence" value="ECO:0007669"/>
    <property type="project" value="UniProtKB-KW"/>
</dbReference>
<feature type="domain" description="Nudix hydrolase" evidence="15">
    <location>
        <begin position="61"/>
        <end position="209"/>
    </location>
</feature>
<evidence type="ECO:0000256" key="6">
    <source>
        <dbReference type="ARBA" id="ARBA00012057"/>
    </source>
</evidence>
<keyword evidence="9" id="KW-0152">Cholesterol biosynthesis</keyword>
<dbReference type="PIRSF" id="PIRSF018427">
    <property type="entry name" value="Isopntndiph_ism"/>
    <property type="match status" value="1"/>
</dbReference>
<keyword evidence="13" id="KW-0414">Isoprene biosynthesis</keyword>
<evidence type="ECO:0000313" key="17">
    <source>
        <dbReference type="EMBL" id="JAT26229.1"/>
    </source>
</evidence>
<dbReference type="GO" id="GO:0009240">
    <property type="term" value="P:isopentenyl diphosphate biosynthetic process"/>
    <property type="evidence" value="ECO:0007669"/>
    <property type="project" value="TreeGrafter"/>
</dbReference>
<keyword evidence="9" id="KW-0753">Steroid metabolism</keyword>
<dbReference type="GO" id="GO:0050992">
    <property type="term" value="P:dimethylallyl diphosphate biosynthetic process"/>
    <property type="evidence" value="ECO:0007669"/>
    <property type="project" value="UniProtKB-UniPathway"/>
</dbReference>
<keyword evidence="9" id="KW-0153">Cholesterol metabolism</keyword>
<keyword evidence="9" id="KW-0756">Sterol biosynthesis</keyword>
<dbReference type="EMBL" id="GEBQ01023543">
    <property type="protein sequence ID" value="JAT16434.1"/>
    <property type="molecule type" value="Transcribed_RNA"/>
</dbReference>
<evidence type="ECO:0000256" key="11">
    <source>
        <dbReference type="ARBA" id="ARBA00022955"/>
    </source>
</evidence>
<evidence type="ECO:0000256" key="9">
    <source>
        <dbReference type="ARBA" id="ARBA00022778"/>
    </source>
</evidence>
<gene>
    <name evidence="17" type="ORF">g.28936</name>
    <name evidence="16" type="ORF">g.28937</name>
</gene>
<comment type="pathway">
    <text evidence="4">Isoprenoid biosynthesis; dimethylallyl diphosphate biosynthesis; dimethylallyl diphosphate from isopentenyl diphosphate: step 1/1.</text>
</comment>
<keyword evidence="12" id="KW-0443">Lipid metabolism</keyword>
<evidence type="ECO:0000256" key="14">
    <source>
        <dbReference type="ARBA" id="ARBA00023235"/>
    </source>
</evidence>
<dbReference type="Gene3D" id="3.90.79.10">
    <property type="entry name" value="Nucleoside Triphosphate Pyrophosphohydrolase"/>
    <property type="match status" value="1"/>
</dbReference>
<reference evidence="17" key="1">
    <citation type="submission" date="2015-11" db="EMBL/GenBank/DDBJ databases">
        <title>De novo transcriptome assembly of four potential Pierce s Disease insect vectors from Arizona vineyards.</title>
        <authorList>
            <person name="Tassone E.E."/>
        </authorList>
    </citation>
    <scope>NUCLEOTIDE SEQUENCE</scope>
</reference>
<evidence type="ECO:0000313" key="16">
    <source>
        <dbReference type="EMBL" id="JAT16434.1"/>
    </source>
</evidence>
<sequence>MFSSVRVAVRRAMATNVAKKIDQVQEAALEELCILVNNNDKVIGRASKHDCHRVGPDGNIPLHRAFSVFIFNSKNEILLQKRSDVKVTFPGFVTNACCSHPLFDAEGETEEKDALGIRLAAQRRLQHELGIPKHEIDIDALQYLTRVHYKSTGDGVWGEHEIDYILFLHKDVTLNPNPNEVSRVCFVPKSEFHSFLNKLEEPLTPWFQLVVENRLSKWWDNIEDLGKFCDHDNINTFNRTNLKL</sequence>
<dbReference type="AlphaFoldDB" id="A0A1B6LRP7"/>
<dbReference type="GO" id="GO:0004452">
    <property type="term" value="F:isopentenyl-diphosphate delta-isomerase activity"/>
    <property type="evidence" value="ECO:0007669"/>
    <property type="project" value="UniProtKB-EC"/>
</dbReference>
<dbReference type="UniPathway" id="UPA00059">
    <property type="reaction ID" value="UER00104"/>
</dbReference>
<evidence type="ECO:0000256" key="7">
    <source>
        <dbReference type="ARBA" id="ARBA00022516"/>
    </source>
</evidence>
<keyword evidence="9" id="KW-1207">Sterol metabolism</keyword>
<dbReference type="PANTHER" id="PTHR10885:SF0">
    <property type="entry name" value="ISOPENTENYL-DIPHOSPHATE DELTA-ISOMERASE"/>
    <property type="match status" value="1"/>
</dbReference>
<evidence type="ECO:0000256" key="5">
    <source>
        <dbReference type="ARBA" id="ARBA00007579"/>
    </source>
</evidence>
<comment type="cofactor">
    <cofactor evidence="2">
        <name>Mg(2+)</name>
        <dbReference type="ChEBI" id="CHEBI:18420"/>
    </cofactor>
</comment>
<protein>
    <recommendedName>
        <fullName evidence="6">isopentenyl-diphosphate Delta-isomerase</fullName>
        <ecNumber evidence="6">5.3.3.2</ecNumber>
    </recommendedName>
</protein>
<dbReference type="PANTHER" id="PTHR10885">
    <property type="entry name" value="ISOPENTENYL-DIPHOSPHATE DELTA-ISOMERASE"/>
    <property type="match status" value="1"/>
</dbReference>
<keyword evidence="14" id="KW-0413">Isomerase</keyword>
<name>A0A1B6LRP7_9HEMI</name>
<comment type="similarity">
    <text evidence="5">Belongs to the IPP isomerase type 1 family.</text>
</comment>
<keyword evidence="10" id="KW-0460">Magnesium</keyword>
<keyword evidence="8" id="KW-0479">Metal-binding</keyword>
<dbReference type="InterPro" id="IPR011876">
    <property type="entry name" value="IsopentenylPP_isomerase_typ1"/>
</dbReference>
<comment type="catalytic activity">
    <reaction evidence="1">
        <text>isopentenyl diphosphate = dimethylallyl diphosphate</text>
        <dbReference type="Rhea" id="RHEA:23284"/>
        <dbReference type="ChEBI" id="CHEBI:57623"/>
        <dbReference type="ChEBI" id="CHEBI:128769"/>
        <dbReference type="EC" id="5.3.3.2"/>
    </reaction>
</comment>
<dbReference type="EMBL" id="GEBQ01013748">
    <property type="protein sequence ID" value="JAT26229.1"/>
    <property type="molecule type" value="Transcribed_RNA"/>
</dbReference>
<evidence type="ECO:0000259" key="15">
    <source>
        <dbReference type="PROSITE" id="PS51462"/>
    </source>
</evidence>
<dbReference type="Pfam" id="PF00293">
    <property type="entry name" value="NUDIX"/>
    <property type="match status" value="1"/>
</dbReference>
<dbReference type="InterPro" id="IPR015797">
    <property type="entry name" value="NUDIX_hydrolase-like_dom_sf"/>
</dbReference>
<proteinExistence type="inferred from homology"/>
<dbReference type="SUPFAM" id="SSF55811">
    <property type="entry name" value="Nudix"/>
    <property type="match status" value="1"/>
</dbReference>
<dbReference type="EC" id="5.3.3.2" evidence="6"/>
<keyword evidence="7" id="KW-0444">Lipid biosynthesis</keyword>
<evidence type="ECO:0000256" key="4">
    <source>
        <dbReference type="ARBA" id="ARBA00004826"/>
    </source>
</evidence>
<evidence type="ECO:0000256" key="13">
    <source>
        <dbReference type="ARBA" id="ARBA00023229"/>
    </source>
</evidence>
<dbReference type="FunFam" id="3.90.79.10:FF:000012">
    <property type="entry name" value="Isopentenyl-diphosphate Delta-isomerase 1"/>
    <property type="match status" value="1"/>
</dbReference>
<evidence type="ECO:0000256" key="8">
    <source>
        <dbReference type="ARBA" id="ARBA00022723"/>
    </source>
</evidence>
<evidence type="ECO:0000256" key="1">
    <source>
        <dbReference type="ARBA" id="ARBA00000374"/>
    </source>
</evidence>
<organism evidence="17">
    <name type="scientific">Graphocephala atropunctata</name>
    <dbReference type="NCBI Taxonomy" id="36148"/>
    <lineage>
        <taxon>Eukaryota</taxon>
        <taxon>Metazoa</taxon>
        <taxon>Ecdysozoa</taxon>
        <taxon>Arthropoda</taxon>
        <taxon>Hexapoda</taxon>
        <taxon>Insecta</taxon>
        <taxon>Pterygota</taxon>
        <taxon>Neoptera</taxon>
        <taxon>Paraneoptera</taxon>
        <taxon>Hemiptera</taxon>
        <taxon>Auchenorrhyncha</taxon>
        <taxon>Membracoidea</taxon>
        <taxon>Cicadellidae</taxon>
        <taxon>Cicadellinae</taxon>
        <taxon>Cicadellini</taxon>
        <taxon>Graphocephala</taxon>
    </lineage>
</organism>
<evidence type="ECO:0000256" key="12">
    <source>
        <dbReference type="ARBA" id="ARBA00023098"/>
    </source>
</evidence>
<dbReference type="CDD" id="cd02885">
    <property type="entry name" value="NUDIX_IPP_Isomerase"/>
    <property type="match status" value="1"/>
</dbReference>
<dbReference type="InterPro" id="IPR000086">
    <property type="entry name" value="NUDIX_hydrolase_dom"/>
</dbReference>
<evidence type="ECO:0000256" key="2">
    <source>
        <dbReference type="ARBA" id="ARBA00001946"/>
    </source>
</evidence>
<dbReference type="GO" id="GO:0005737">
    <property type="term" value="C:cytoplasm"/>
    <property type="evidence" value="ECO:0007669"/>
    <property type="project" value="TreeGrafter"/>
</dbReference>
<comment type="function">
    <text evidence="3">Catalyzes the 1,3-allylic rearrangement of the homoallylic substrate isopentenyl (IPP) to its highly electrophilic allylic isomer, dimethylallyl diphosphate (DMAPP).</text>
</comment>
<evidence type="ECO:0000256" key="3">
    <source>
        <dbReference type="ARBA" id="ARBA00003951"/>
    </source>
</evidence>